<dbReference type="GO" id="GO:0046872">
    <property type="term" value="F:metal ion binding"/>
    <property type="evidence" value="ECO:0007669"/>
    <property type="project" value="UniProtKB-KW"/>
</dbReference>
<proteinExistence type="predicted"/>
<dbReference type="InterPro" id="IPR013096">
    <property type="entry name" value="Cupin_2"/>
</dbReference>
<evidence type="ECO:0000313" key="3">
    <source>
        <dbReference type="EMBL" id="VXD22150.1"/>
    </source>
</evidence>
<dbReference type="SUPFAM" id="SSF51182">
    <property type="entry name" value="RmlC-like cupins"/>
    <property type="match status" value="1"/>
</dbReference>
<keyword evidence="1" id="KW-0479">Metal-binding</keyword>
<dbReference type="RefSeq" id="WP_156093239.1">
    <property type="nucleotide sequence ID" value="NZ_LR734877.1"/>
</dbReference>
<evidence type="ECO:0000313" key="4">
    <source>
        <dbReference type="Proteomes" id="UP000184550"/>
    </source>
</evidence>
<dbReference type="PANTHER" id="PTHR35848">
    <property type="entry name" value="OXALATE-BINDING PROTEIN"/>
    <property type="match status" value="1"/>
</dbReference>
<keyword evidence="4" id="KW-1185">Reference proteome</keyword>
<dbReference type="InterPro" id="IPR011051">
    <property type="entry name" value="RmlC_Cupin_sf"/>
</dbReference>
<dbReference type="CDD" id="cd02224">
    <property type="entry name" value="cupin_SPO2919-like"/>
    <property type="match status" value="1"/>
</dbReference>
<dbReference type="OrthoDB" id="116921at2"/>
<comment type="caution">
    <text evidence="3">The sequence shown here is derived from an EMBL/GenBank/DDBJ whole genome shotgun (WGS) entry which is preliminary data.</text>
</comment>
<dbReference type="PANTHER" id="PTHR35848:SF9">
    <property type="entry name" value="SLL1358 PROTEIN"/>
    <property type="match status" value="1"/>
</dbReference>
<dbReference type="Pfam" id="PF07883">
    <property type="entry name" value="Cupin_2"/>
    <property type="match status" value="1"/>
</dbReference>
<dbReference type="Gene3D" id="2.60.120.10">
    <property type="entry name" value="Jelly Rolls"/>
    <property type="match status" value="1"/>
</dbReference>
<name>A0A7Z9E249_9CYAN</name>
<feature type="domain" description="Cupin type-2" evidence="2">
    <location>
        <begin position="49"/>
        <end position="120"/>
    </location>
</feature>
<dbReference type="AlphaFoldDB" id="A0A7Z9E249"/>
<evidence type="ECO:0000259" key="2">
    <source>
        <dbReference type="Pfam" id="PF07883"/>
    </source>
</evidence>
<organism evidence="3 4">
    <name type="scientific">Planktothrix serta PCC 8927</name>
    <dbReference type="NCBI Taxonomy" id="671068"/>
    <lineage>
        <taxon>Bacteria</taxon>
        <taxon>Bacillati</taxon>
        <taxon>Cyanobacteriota</taxon>
        <taxon>Cyanophyceae</taxon>
        <taxon>Oscillatoriophycideae</taxon>
        <taxon>Oscillatoriales</taxon>
        <taxon>Microcoleaceae</taxon>
        <taxon>Planktothrix</taxon>
    </lineage>
</organism>
<protein>
    <submittedName>
        <fullName evidence="3">Cupin 2 conserved barrel domain protein</fullName>
    </submittedName>
</protein>
<gene>
    <name evidence="3" type="ORF">PL8927_730023</name>
</gene>
<dbReference type="Proteomes" id="UP000184550">
    <property type="component" value="Unassembled WGS sequence"/>
</dbReference>
<reference evidence="3" key="1">
    <citation type="submission" date="2019-10" db="EMBL/GenBank/DDBJ databases">
        <authorList>
            <consortium name="Genoscope - CEA"/>
            <person name="William W."/>
        </authorList>
    </citation>
    <scope>NUCLEOTIDE SEQUENCE [LARGE SCALE GENOMIC DNA]</scope>
    <source>
        <strain evidence="3">BBR_PRJEB10992</strain>
    </source>
</reference>
<evidence type="ECO:0000256" key="1">
    <source>
        <dbReference type="ARBA" id="ARBA00022723"/>
    </source>
</evidence>
<accession>A0A7Z9E249</accession>
<dbReference type="InterPro" id="IPR051610">
    <property type="entry name" value="GPI/OXD"/>
</dbReference>
<sequence length="160" mass="17597">MKQSPISAELISAPLGKTIYPEPYASLMKGRQKRKLGEYFGLTHFGVNLTHLSPGAISALAHSHSKQEEFILVLEGSPTLVLGEEEFVLHPGDCYGFKAGTGIAHQLINRSEENVTYLEIGDRTEGDEVEFPNDDLKATQLPNGEWALTHKMVAHIKVTV</sequence>
<dbReference type="EMBL" id="CZCU02000150">
    <property type="protein sequence ID" value="VXD22150.1"/>
    <property type="molecule type" value="Genomic_DNA"/>
</dbReference>
<dbReference type="InterPro" id="IPR014710">
    <property type="entry name" value="RmlC-like_jellyroll"/>
</dbReference>